<dbReference type="SUPFAM" id="SSF47384">
    <property type="entry name" value="Homodimeric domain of signal transducing histidine kinase"/>
    <property type="match status" value="1"/>
</dbReference>
<keyword evidence="5" id="KW-0808">Transferase</keyword>
<comment type="caution">
    <text evidence="15">The sequence shown here is derived from an EMBL/GenBank/DDBJ whole genome shotgun (WGS) entry which is preliminary data.</text>
</comment>
<evidence type="ECO:0000256" key="6">
    <source>
        <dbReference type="ARBA" id="ARBA00022692"/>
    </source>
</evidence>
<evidence type="ECO:0000256" key="1">
    <source>
        <dbReference type="ARBA" id="ARBA00000085"/>
    </source>
</evidence>
<evidence type="ECO:0000256" key="5">
    <source>
        <dbReference type="ARBA" id="ARBA00022679"/>
    </source>
</evidence>
<reference evidence="15 16" key="1">
    <citation type="journal article" date="2012" name="J. Bacteriol.">
        <title>Draft Genome Sequence of Novosphingobium nitrogenifigens Y88T.</title>
        <authorList>
            <person name="Strabala T.J."/>
            <person name="Macdonald L."/>
            <person name="Liu V."/>
            <person name="Smit A.M."/>
        </authorList>
    </citation>
    <scope>NUCLEOTIDE SEQUENCE [LARGE SCALE GENOMIC DNA]</scope>
    <source>
        <strain evidence="15 16">DSM 19370</strain>
    </source>
</reference>
<evidence type="ECO:0000259" key="14">
    <source>
        <dbReference type="PROSITE" id="PS50885"/>
    </source>
</evidence>
<dbReference type="InterPro" id="IPR036890">
    <property type="entry name" value="HATPase_C_sf"/>
</dbReference>
<evidence type="ECO:0000256" key="8">
    <source>
        <dbReference type="ARBA" id="ARBA00022989"/>
    </source>
</evidence>
<dbReference type="InterPro" id="IPR036097">
    <property type="entry name" value="HisK_dim/P_sf"/>
</dbReference>
<protein>
    <recommendedName>
        <fullName evidence="3">histidine kinase</fullName>
        <ecNumber evidence="3">2.7.13.3</ecNumber>
    </recommendedName>
</protein>
<dbReference type="PROSITE" id="PS50885">
    <property type="entry name" value="HAMP"/>
    <property type="match status" value="1"/>
</dbReference>
<evidence type="ECO:0000256" key="11">
    <source>
        <dbReference type="SAM" id="MobiDB-lite"/>
    </source>
</evidence>
<dbReference type="PRINTS" id="PR00344">
    <property type="entry name" value="BCTRLSENSOR"/>
</dbReference>
<evidence type="ECO:0000256" key="4">
    <source>
        <dbReference type="ARBA" id="ARBA00022553"/>
    </source>
</evidence>
<evidence type="ECO:0000256" key="9">
    <source>
        <dbReference type="ARBA" id="ARBA00023012"/>
    </source>
</evidence>
<dbReference type="InterPro" id="IPR004358">
    <property type="entry name" value="Sig_transdc_His_kin-like_C"/>
</dbReference>
<feature type="transmembrane region" description="Helical" evidence="12">
    <location>
        <begin position="40"/>
        <end position="63"/>
    </location>
</feature>
<feature type="domain" description="Histidine kinase" evidence="13">
    <location>
        <begin position="262"/>
        <end position="479"/>
    </location>
</feature>
<evidence type="ECO:0000313" key="15">
    <source>
        <dbReference type="EMBL" id="EGD60052.1"/>
    </source>
</evidence>
<dbReference type="Pfam" id="PF00672">
    <property type="entry name" value="HAMP"/>
    <property type="match status" value="1"/>
</dbReference>
<dbReference type="SUPFAM" id="SSF55874">
    <property type="entry name" value="ATPase domain of HSP90 chaperone/DNA topoisomerase II/histidine kinase"/>
    <property type="match status" value="1"/>
</dbReference>
<dbReference type="Gene3D" id="3.30.565.10">
    <property type="entry name" value="Histidine kinase-like ATPase, C-terminal domain"/>
    <property type="match status" value="1"/>
</dbReference>
<keyword evidence="10 12" id="KW-0472">Membrane</keyword>
<keyword evidence="7 15" id="KW-0418">Kinase</keyword>
<dbReference type="GO" id="GO:0000155">
    <property type="term" value="F:phosphorelay sensor kinase activity"/>
    <property type="evidence" value="ECO:0007669"/>
    <property type="project" value="InterPro"/>
</dbReference>
<keyword evidence="6 12" id="KW-0812">Transmembrane</keyword>
<dbReference type="GO" id="GO:0005886">
    <property type="term" value="C:plasma membrane"/>
    <property type="evidence" value="ECO:0007669"/>
    <property type="project" value="TreeGrafter"/>
</dbReference>
<dbReference type="Proteomes" id="UP000004728">
    <property type="component" value="Unassembled WGS sequence"/>
</dbReference>
<dbReference type="InterPro" id="IPR003594">
    <property type="entry name" value="HATPase_dom"/>
</dbReference>
<evidence type="ECO:0000313" key="16">
    <source>
        <dbReference type="Proteomes" id="UP000004728"/>
    </source>
</evidence>
<dbReference type="RefSeq" id="WP_008068973.1">
    <property type="nucleotide sequence ID" value="NZ_AQWK01000005.1"/>
</dbReference>
<dbReference type="FunCoup" id="F1Z513">
    <property type="interactions" value="205"/>
</dbReference>
<dbReference type="PANTHER" id="PTHR45436">
    <property type="entry name" value="SENSOR HISTIDINE KINASE YKOH"/>
    <property type="match status" value="1"/>
</dbReference>
<keyword evidence="16" id="KW-1185">Reference proteome</keyword>
<dbReference type="CDD" id="cd00082">
    <property type="entry name" value="HisKA"/>
    <property type="match status" value="1"/>
</dbReference>
<dbReference type="Gene3D" id="6.10.340.10">
    <property type="match status" value="1"/>
</dbReference>
<feature type="region of interest" description="Disordered" evidence="11">
    <location>
        <begin position="1"/>
        <end position="27"/>
    </location>
</feature>
<dbReference type="CDD" id="cd06225">
    <property type="entry name" value="HAMP"/>
    <property type="match status" value="1"/>
</dbReference>
<evidence type="ECO:0000256" key="3">
    <source>
        <dbReference type="ARBA" id="ARBA00012438"/>
    </source>
</evidence>
<organism evidence="15 16">
    <name type="scientific">Novosphingobium nitrogenifigens DSM 19370</name>
    <dbReference type="NCBI Taxonomy" id="983920"/>
    <lineage>
        <taxon>Bacteria</taxon>
        <taxon>Pseudomonadati</taxon>
        <taxon>Pseudomonadota</taxon>
        <taxon>Alphaproteobacteria</taxon>
        <taxon>Sphingomonadales</taxon>
        <taxon>Sphingomonadaceae</taxon>
        <taxon>Novosphingobium</taxon>
    </lineage>
</organism>
<feature type="transmembrane region" description="Helical" evidence="12">
    <location>
        <begin position="177"/>
        <end position="199"/>
    </location>
</feature>
<evidence type="ECO:0000256" key="2">
    <source>
        <dbReference type="ARBA" id="ARBA00004370"/>
    </source>
</evidence>
<dbReference type="InterPro" id="IPR003661">
    <property type="entry name" value="HisK_dim/P_dom"/>
</dbReference>
<dbReference type="AlphaFoldDB" id="F1Z513"/>
<dbReference type="Pfam" id="PF08521">
    <property type="entry name" value="2CSK_N"/>
    <property type="match status" value="1"/>
</dbReference>
<dbReference type="OrthoDB" id="9815202at2"/>
<dbReference type="EMBL" id="AEWJ01000023">
    <property type="protein sequence ID" value="EGD60052.1"/>
    <property type="molecule type" value="Genomic_DNA"/>
</dbReference>
<dbReference type="Pfam" id="PF02518">
    <property type="entry name" value="HATPase_c"/>
    <property type="match status" value="1"/>
</dbReference>
<dbReference type="PANTHER" id="PTHR45436:SF8">
    <property type="entry name" value="HISTIDINE KINASE"/>
    <property type="match status" value="1"/>
</dbReference>
<comment type="subcellular location">
    <subcellularLocation>
        <location evidence="2">Membrane</location>
    </subcellularLocation>
</comment>
<gene>
    <name evidence="15" type="ORF">Y88_1926</name>
</gene>
<evidence type="ECO:0000256" key="12">
    <source>
        <dbReference type="SAM" id="Phobius"/>
    </source>
</evidence>
<dbReference type="SUPFAM" id="SSF158472">
    <property type="entry name" value="HAMP domain-like"/>
    <property type="match status" value="1"/>
</dbReference>
<sequence>MPHPKPVAPRPEPVAPRPEPVAPRPKPVAPRIVDLRHTSAFRLTAGLTGVFIVAVGALLWLFYTLTMDEFTRRIDQTVVGKAHMLAETTAMDHLAPITTAMHDSTSGLEAIAVFDPQGHLILGDPALSRPFPMGRVFERSRGPRGAPVRALALPTADHMTVVVSRDVSPIVDLRARMLTITLVSGAGAVVFALLAGIALSRGPIARIRRFQSVATRIAMGELQLRLAVTPRSDEFDMIAAIINTMVEEIERLLRQVKGATDAIAHDLRTPLSHVRTRLERLALLPGIADAPDSEAAKLLAGARDELDAALDRFRALLRISELEASSRNAEFAPLDPLEMVEGVAELYEPLAEERGIVLRVAGPRGLCIQADERLLFEAVSNLVENAIKFSPTGGTIRLCVAGRGDTVDMSVTDEGPGIPVDEHALVLDRFQRGSGSAGAPGSGLGLSLVAAIVALHNFALRLDDAHPGLVARITAPLQRQ</sequence>
<comment type="catalytic activity">
    <reaction evidence="1">
        <text>ATP + protein L-histidine = ADP + protein N-phospho-L-histidine.</text>
        <dbReference type="EC" id="2.7.13.3"/>
    </reaction>
</comment>
<dbReference type="eggNOG" id="COG2205">
    <property type="taxonomic scope" value="Bacteria"/>
</dbReference>
<dbReference type="SMART" id="SM00304">
    <property type="entry name" value="HAMP"/>
    <property type="match status" value="1"/>
</dbReference>
<dbReference type="PROSITE" id="PS50109">
    <property type="entry name" value="HIS_KIN"/>
    <property type="match status" value="1"/>
</dbReference>
<keyword evidence="8 12" id="KW-1133">Transmembrane helix</keyword>
<evidence type="ECO:0000259" key="13">
    <source>
        <dbReference type="PROSITE" id="PS50109"/>
    </source>
</evidence>
<keyword evidence="9" id="KW-0902">Two-component regulatory system</keyword>
<proteinExistence type="predicted"/>
<dbReference type="SMART" id="SM00387">
    <property type="entry name" value="HATPase_c"/>
    <property type="match status" value="1"/>
</dbReference>
<feature type="domain" description="HAMP" evidence="14">
    <location>
        <begin position="204"/>
        <end position="254"/>
    </location>
</feature>
<evidence type="ECO:0000256" key="10">
    <source>
        <dbReference type="ARBA" id="ARBA00023136"/>
    </source>
</evidence>
<evidence type="ECO:0000256" key="7">
    <source>
        <dbReference type="ARBA" id="ARBA00022777"/>
    </source>
</evidence>
<keyword evidence="4" id="KW-0597">Phosphoprotein</keyword>
<dbReference type="InParanoid" id="F1Z513"/>
<dbReference type="STRING" id="983920.Y88_1926"/>
<name>F1Z513_9SPHN</name>
<dbReference type="InterPro" id="IPR005467">
    <property type="entry name" value="His_kinase_dom"/>
</dbReference>
<dbReference type="HOGENOM" id="CLU_000445_89_6_5"/>
<dbReference type="InterPro" id="IPR050428">
    <property type="entry name" value="TCS_sensor_his_kinase"/>
</dbReference>
<dbReference type="InterPro" id="IPR013727">
    <property type="entry name" value="2CSK_N"/>
</dbReference>
<accession>F1Z513</accession>
<dbReference type="InterPro" id="IPR003660">
    <property type="entry name" value="HAMP_dom"/>
</dbReference>
<dbReference type="EC" id="2.7.13.3" evidence="3"/>